<feature type="transmembrane region" description="Helical" evidence="10">
    <location>
        <begin position="185"/>
        <end position="205"/>
    </location>
</feature>
<feature type="transmembrane region" description="Helical" evidence="10">
    <location>
        <begin position="7"/>
        <end position="30"/>
    </location>
</feature>
<dbReference type="Pfam" id="PF02660">
    <property type="entry name" value="G3P_acyltransf"/>
    <property type="match status" value="1"/>
</dbReference>
<evidence type="ECO:0000256" key="8">
    <source>
        <dbReference type="ARBA" id="ARBA00023209"/>
    </source>
</evidence>
<evidence type="ECO:0000256" key="6">
    <source>
        <dbReference type="ARBA" id="ARBA00023098"/>
    </source>
</evidence>
<dbReference type="HAMAP" id="MF_01043">
    <property type="entry name" value="PlsY"/>
    <property type="match status" value="1"/>
</dbReference>
<keyword evidence="8" id="KW-0594">Phospholipid biosynthesis</keyword>
<dbReference type="InterPro" id="IPR003811">
    <property type="entry name" value="G3P_acylTferase_PlsY"/>
</dbReference>
<evidence type="ECO:0000256" key="10">
    <source>
        <dbReference type="SAM" id="Phobius"/>
    </source>
</evidence>
<evidence type="ECO:0000256" key="1">
    <source>
        <dbReference type="ARBA" id="ARBA00022475"/>
    </source>
</evidence>
<keyword evidence="2" id="KW-0444">Lipid biosynthesis</keyword>
<dbReference type="GO" id="GO:0005886">
    <property type="term" value="C:plasma membrane"/>
    <property type="evidence" value="ECO:0007669"/>
    <property type="project" value="InterPro"/>
</dbReference>
<feature type="transmembrane region" description="Helical" evidence="10">
    <location>
        <begin position="127"/>
        <end position="150"/>
    </location>
</feature>
<keyword evidence="6" id="KW-0443">Lipid metabolism</keyword>
<name>A0A0F9W2K2_9ZZZZ</name>
<comment type="caution">
    <text evidence="11">The sequence shown here is derived from an EMBL/GenBank/DDBJ whole genome shotgun (WGS) entry which is preliminary data.</text>
</comment>
<evidence type="ECO:0000256" key="4">
    <source>
        <dbReference type="ARBA" id="ARBA00022692"/>
    </source>
</evidence>
<evidence type="ECO:0000256" key="2">
    <source>
        <dbReference type="ARBA" id="ARBA00022516"/>
    </source>
</evidence>
<feature type="transmembrane region" description="Helical" evidence="10">
    <location>
        <begin position="157"/>
        <end position="179"/>
    </location>
</feature>
<dbReference type="AlphaFoldDB" id="A0A0F9W2K2"/>
<dbReference type="EMBL" id="LAZR01000240">
    <property type="protein sequence ID" value="KKN79896.1"/>
    <property type="molecule type" value="Genomic_DNA"/>
</dbReference>
<dbReference type="PANTHER" id="PTHR30309">
    <property type="entry name" value="INNER MEMBRANE PROTEIN YGIH"/>
    <property type="match status" value="1"/>
</dbReference>
<protein>
    <submittedName>
        <fullName evidence="11">Uncharacterized protein</fullName>
    </submittedName>
</protein>
<dbReference type="GO" id="GO:0043772">
    <property type="term" value="F:acyl-phosphate glycerol-3-phosphate acyltransferase activity"/>
    <property type="evidence" value="ECO:0007669"/>
    <property type="project" value="InterPro"/>
</dbReference>
<gene>
    <name evidence="11" type="ORF">LCGC14_0335250</name>
</gene>
<evidence type="ECO:0000256" key="7">
    <source>
        <dbReference type="ARBA" id="ARBA00023136"/>
    </source>
</evidence>
<accession>A0A0F9W2K2</accession>
<dbReference type="NCBIfam" id="TIGR00023">
    <property type="entry name" value="glycerol-3-phosphate 1-O-acyltransferase PlsY"/>
    <property type="match status" value="1"/>
</dbReference>
<evidence type="ECO:0000313" key="11">
    <source>
        <dbReference type="EMBL" id="KKN79896.1"/>
    </source>
</evidence>
<reference evidence="11" key="1">
    <citation type="journal article" date="2015" name="Nature">
        <title>Complex archaea that bridge the gap between prokaryotes and eukaryotes.</title>
        <authorList>
            <person name="Spang A."/>
            <person name="Saw J.H."/>
            <person name="Jorgensen S.L."/>
            <person name="Zaremba-Niedzwiedzka K."/>
            <person name="Martijn J."/>
            <person name="Lind A.E."/>
            <person name="van Eijk R."/>
            <person name="Schleper C."/>
            <person name="Guy L."/>
            <person name="Ettema T.J."/>
        </authorList>
    </citation>
    <scope>NUCLEOTIDE SEQUENCE</scope>
</reference>
<dbReference type="PANTHER" id="PTHR30309:SF0">
    <property type="entry name" value="GLYCEROL-3-PHOSPHATE ACYLTRANSFERASE-RELATED"/>
    <property type="match status" value="1"/>
</dbReference>
<proteinExistence type="inferred from homology"/>
<keyword evidence="5 10" id="KW-1133">Transmembrane helix</keyword>
<evidence type="ECO:0000256" key="3">
    <source>
        <dbReference type="ARBA" id="ARBA00022679"/>
    </source>
</evidence>
<sequence>MTIDQPWVLFGVFPLVAYLAGSIPFGVLIARSRGIDIRAHGSGNTGATNVLRIVGKRWGILCCVLDVLKGLLPSLAAGVLLTGLSGKTAPTPAQQLSWVLVALAAICGHVFSVWLKFRGGKGVATAFGVVVGIWPFFTVAGLAGLGVWIVVTRVSRFVSVGSMMSALSLAPLFVAWNWMILGWTAVIDLWPMVAMAVVMGLLIVIRHRSNIAKLLAGTEGRIDDPRGQE</sequence>
<dbReference type="GO" id="GO:0008654">
    <property type="term" value="P:phospholipid biosynthetic process"/>
    <property type="evidence" value="ECO:0007669"/>
    <property type="project" value="UniProtKB-KW"/>
</dbReference>
<organism evidence="11">
    <name type="scientific">marine sediment metagenome</name>
    <dbReference type="NCBI Taxonomy" id="412755"/>
    <lineage>
        <taxon>unclassified sequences</taxon>
        <taxon>metagenomes</taxon>
        <taxon>ecological metagenomes</taxon>
    </lineage>
</organism>
<evidence type="ECO:0000256" key="9">
    <source>
        <dbReference type="ARBA" id="ARBA00023264"/>
    </source>
</evidence>
<keyword evidence="1" id="KW-1003">Cell membrane</keyword>
<feature type="transmembrane region" description="Helical" evidence="10">
    <location>
        <begin position="96"/>
        <end position="115"/>
    </location>
</feature>
<keyword evidence="4 10" id="KW-0812">Transmembrane</keyword>
<dbReference type="SMART" id="SM01207">
    <property type="entry name" value="G3P_acyltransf"/>
    <property type="match status" value="1"/>
</dbReference>
<keyword evidence="9" id="KW-1208">Phospholipid metabolism</keyword>
<keyword evidence="7 10" id="KW-0472">Membrane</keyword>
<keyword evidence="3" id="KW-0808">Transferase</keyword>
<evidence type="ECO:0000256" key="5">
    <source>
        <dbReference type="ARBA" id="ARBA00022989"/>
    </source>
</evidence>